<keyword evidence="5" id="KW-1185">Reference proteome</keyword>
<name>A0A3D8II45_9HELI</name>
<evidence type="ECO:0000313" key="5">
    <source>
        <dbReference type="Proteomes" id="UP000256650"/>
    </source>
</evidence>
<dbReference type="EMBL" id="NXLS01000001">
    <property type="protein sequence ID" value="RDU64576.1"/>
    <property type="molecule type" value="Genomic_DNA"/>
</dbReference>
<dbReference type="RefSeq" id="WP_115550911.1">
    <property type="nucleotide sequence ID" value="NZ_CAQJPM010000048.1"/>
</dbReference>
<evidence type="ECO:0000313" key="4">
    <source>
        <dbReference type="EMBL" id="RDU64576.1"/>
    </source>
</evidence>
<reference evidence="4 5" key="1">
    <citation type="submission" date="2018-04" db="EMBL/GenBank/DDBJ databases">
        <title>Novel Campyloabacter and Helicobacter Species and Strains.</title>
        <authorList>
            <person name="Mannion A.J."/>
            <person name="Shen Z."/>
            <person name="Fox J.G."/>
        </authorList>
    </citation>
    <scope>NUCLEOTIDE SEQUENCE [LARGE SCALE GENOMIC DNA]</scope>
    <source>
        <strain evidence="4 5">MIT 99-5101</strain>
    </source>
</reference>
<protein>
    <recommendedName>
        <fullName evidence="3">MobA/VirD2-like nuclease domain-containing protein</fullName>
    </recommendedName>
</protein>
<dbReference type="AlphaFoldDB" id="A0A3D8II45"/>
<feature type="coiled-coil region" evidence="1">
    <location>
        <begin position="220"/>
        <end position="283"/>
    </location>
</feature>
<evidence type="ECO:0000256" key="1">
    <source>
        <dbReference type="SAM" id="Coils"/>
    </source>
</evidence>
<dbReference type="Proteomes" id="UP000256650">
    <property type="component" value="Unassembled WGS sequence"/>
</dbReference>
<feature type="region of interest" description="Disordered" evidence="2">
    <location>
        <begin position="513"/>
        <end position="536"/>
    </location>
</feature>
<keyword evidence="1" id="KW-0175">Coiled coil</keyword>
<evidence type="ECO:0000256" key="2">
    <source>
        <dbReference type="SAM" id="MobiDB-lite"/>
    </source>
</evidence>
<gene>
    <name evidence="4" type="ORF">CQA43_01915</name>
</gene>
<dbReference type="InterPro" id="IPR005094">
    <property type="entry name" value="Endonuclease_MobA/VirD2"/>
</dbReference>
<feature type="domain" description="MobA/VirD2-like nuclease" evidence="3">
    <location>
        <begin position="99"/>
        <end position="205"/>
    </location>
</feature>
<accession>A0A3D8II45</accession>
<organism evidence="4 5">
    <name type="scientific">Helicobacter ganmani</name>
    <dbReference type="NCBI Taxonomy" id="60246"/>
    <lineage>
        <taxon>Bacteria</taxon>
        <taxon>Pseudomonadati</taxon>
        <taxon>Campylobacterota</taxon>
        <taxon>Epsilonproteobacteria</taxon>
        <taxon>Campylobacterales</taxon>
        <taxon>Helicobacteraceae</taxon>
        <taxon>Helicobacter</taxon>
    </lineage>
</organism>
<dbReference type="GeneID" id="82535043"/>
<evidence type="ECO:0000259" key="3">
    <source>
        <dbReference type="Pfam" id="PF03432"/>
    </source>
</evidence>
<comment type="caution">
    <text evidence="4">The sequence shown here is derived from an EMBL/GenBank/DDBJ whole genome shotgun (WGS) entry which is preliminary data.</text>
</comment>
<proteinExistence type="predicted"/>
<dbReference type="Pfam" id="PF03432">
    <property type="entry name" value="Relaxase"/>
    <property type="match status" value="1"/>
</dbReference>
<dbReference type="OrthoDB" id="5362551at2"/>
<feature type="compositionally biased region" description="Polar residues" evidence="2">
    <location>
        <begin position="513"/>
        <end position="528"/>
    </location>
</feature>
<sequence length="548" mass="65747">MALHYFPTFREFKKQKEKALFFDFEEIKAKKVKQQSNKKGIESYPQNHFIYLFKNIKGDSSYTQKQAVIKNISNLNKNGFKNALNYCIKHSEKFTCYDSENNELTTPEVLKKWEKDFGTNTNSKDVWHLVFSIKEQDSFVSRSYLIQSAIETIKKNLPFNDFVFVPHWHQNNPHIHILLNKRNQITERKIHFKDREEIRNFFNHLRNDFATALNQRGYNYKNTMKLENDLEQNLKDLEKINLNSKIALLNVLESQRTSLDKKIDNLEKKRLNLRKLIWDLRVEKKNLIVEALKNQMDKNKIYFQQFKEVKRLNEKLNFFYSNYKDIDAEISKLKRDRNVTDNYMELEKSFSNDWASIFEKEKYLEFLKKNFKRKNLPKKQQTLFNLFEKEIILQKQSANDFTLDYIKTNLKYSKIFGEKANAFKLLEMQKILVKCSIMAIRGEVHISYLDKINKNISFLDKTLEKKYQFLEKYLKSKQEISLFNFKEFSTLSKALEKNNAEFLKELEQKIKNKSPQQIKEKNQIISSNKDQENPKEISNIKENLSHFL</sequence>